<dbReference type="EMBL" id="CAKOAT010252932">
    <property type="protein sequence ID" value="CAH8358779.1"/>
    <property type="molecule type" value="Genomic_DNA"/>
</dbReference>
<dbReference type="PANTHER" id="PTHR14927">
    <property type="entry name" value="NUCLEOLAR PROTEIN 10"/>
    <property type="match status" value="1"/>
</dbReference>
<dbReference type="Proteomes" id="UP001642260">
    <property type="component" value="Unassembled WGS sequence"/>
</dbReference>
<comment type="caution">
    <text evidence="1">The sequence shown here is derived from an EMBL/GenBank/DDBJ whole genome shotgun (WGS) entry which is preliminary data.</text>
</comment>
<accession>A0ABC8KRH3</accession>
<evidence type="ECO:0000313" key="1">
    <source>
        <dbReference type="EMBL" id="CAH8358779.1"/>
    </source>
</evidence>
<proteinExistence type="predicted"/>
<name>A0ABC8KRH3_ERUVS</name>
<protein>
    <submittedName>
        <fullName evidence="1">Uncharacterized protein</fullName>
    </submittedName>
</protein>
<evidence type="ECO:0000313" key="2">
    <source>
        <dbReference type="Proteomes" id="UP001642260"/>
    </source>
</evidence>
<gene>
    <name evidence="1" type="ORF">ERUC_LOCUS24535</name>
</gene>
<reference evidence="1 2" key="1">
    <citation type="submission" date="2022-03" db="EMBL/GenBank/DDBJ databases">
        <authorList>
            <person name="Macdonald S."/>
            <person name="Ahmed S."/>
            <person name="Newling K."/>
        </authorList>
    </citation>
    <scope>NUCLEOTIDE SEQUENCE [LARGE SCALE GENOMIC DNA]</scope>
</reference>
<organism evidence="1 2">
    <name type="scientific">Eruca vesicaria subsp. sativa</name>
    <name type="common">Garden rocket</name>
    <name type="synonym">Eruca sativa</name>
    <dbReference type="NCBI Taxonomy" id="29727"/>
    <lineage>
        <taxon>Eukaryota</taxon>
        <taxon>Viridiplantae</taxon>
        <taxon>Streptophyta</taxon>
        <taxon>Embryophyta</taxon>
        <taxon>Tracheophyta</taxon>
        <taxon>Spermatophyta</taxon>
        <taxon>Magnoliopsida</taxon>
        <taxon>eudicotyledons</taxon>
        <taxon>Gunneridae</taxon>
        <taxon>Pentapetalae</taxon>
        <taxon>rosids</taxon>
        <taxon>malvids</taxon>
        <taxon>Brassicales</taxon>
        <taxon>Brassicaceae</taxon>
        <taxon>Brassiceae</taxon>
        <taxon>Eruca</taxon>
    </lineage>
</organism>
<dbReference type="PANTHER" id="PTHR14927:SF0">
    <property type="entry name" value="NUCLEOLAR PROTEIN 10"/>
    <property type="match status" value="1"/>
</dbReference>
<sequence length="93" mass="10015">MESSAARINAVTHGGDTALEVTAMEFDDSEGLQVAVGSSAGKIRFNDSFWKPIGLMLLALDTTLIPSYFIPELGPPPKWCSPLENLTEEMGET</sequence>
<dbReference type="AlphaFoldDB" id="A0ABC8KRH3"/>
<keyword evidence="2" id="KW-1185">Reference proteome</keyword>
<dbReference type="InterPro" id="IPR040382">
    <property type="entry name" value="NOL10/Enp2"/>
</dbReference>